<gene>
    <name evidence="1" type="ORF">BDN72DRAFT_861124</name>
</gene>
<organism evidence="1 2">
    <name type="scientific">Pluteus cervinus</name>
    <dbReference type="NCBI Taxonomy" id="181527"/>
    <lineage>
        <taxon>Eukaryota</taxon>
        <taxon>Fungi</taxon>
        <taxon>Dikarya</taxon>
        <taxon>Basidiomycota</taxon>
        <taxon>Agaricomycotina</taxon>
        <taxon>Agaricomycetes</taxon>
        <taxon>Agaricomycetidae</taxon>
        <taxon>Agaricales</taxon>
        <taxon>Pluteineae</taxon>
        <taxon>Pluteaceae</taxon>
        <taxon>Pluteus</taxon>
    </lineage>
</organism>
<protein>
    <submittedName>
        <fullName evidence="1">Uncharacterized protein</fullName>
    </submittedName>
</protein>
<reference evidence="1 2" key="1">
    <citation type="journal article" date="2019" name="Nat. Ecol. Evol.">
        <title>Megaphylogeny resolves global patterns of mushroom evolution.</title>
        <authorList>
            <person name="Varga T."/>
            <person name="Krizsan K."/>
            <person name="Foldi C."/>
            <person name="Dima B."/>
            <person name="Sanchez-Garcia M."/>
            <person name="Sanchez-Ramirez S."/>
            <person name="Szollosi G.J."/>
            <person name="Szarkandi J.G."/>
            <person name="Papp V."/>
            <person name="Albert L."/>
            <person name="Andreopoulos W."/>
            <person name="Angelini C."/>
            <person name="Antonin V."/>
            <person name="Barry K.W."/>
            <person name="Bougher N.L."/>
            <person name="Buchanan P."/>
            <person name="Buyck B."/>
            <person name="Bense V."/>
            <person name="Catcheside P."/>
            <person name="Chovatia M."/>
            <person name="Cooper J."/>
            <person name="Damon W."/>
            <person name="Desjardin D."/>
            <person name="Finy P."/>
            <person name="Geml J."/>
            <person name="Haridas S."/>
            <person name="Hughes K."/>
            <person name="Justo A."/>
            <person name="Karasinski D."/>
            <person name="Kautmanova I."/>
            <person name="Kiss B."/>
            <person name="Kocsube S."/>
            <person name="Kotiranta H."/>
            <person name="LaButti K.M."/>
            <person name="Lechner B.E."/>
            <person name="Liimatainen K."/>
            <person name="Lipzen A."/>
            <person name="Lukacs Z."/>
            <person name="Mihaltcheva S."/>
            <person name="Morgado L.N."/>
            <person name="Niskanen T."/>
            <person name="Noordeloos M.E."/>
            <person name="Ohm R.A."/>
            <person name="Ortiz-Santana B."/>
            <person name="Ovrebo C."/>
            <person name="Racz N."/>
            <person name="Riley R."/>
            <person name="Savchenko A."/>
            <person name="Shiryaev A."/>
            <person name="Soop K."/>
            <person name="Spirin V."/>
            <person name="Szebenyi C."/>
            <person name="Tomsovsky M."/>
            <person name="Tulloss R.E."/>
            <person name="Uehling J."/>
            <person name="Grigoriev I.V."/>
            <person name="Vagvolgyi C."/>
            <person name="Papp T."/>
            <person name="Martin F.M."/>
            <person name="Miettinen O."/>
            <person name="Hibbett D.S."/>
            <person name="Nagy L.G."/>
        </authorList>
    </citation>
    <scope>NUCLEOTIDE SEQUENCE [LARGE SCALE GENOMIC DNA]</scope>
    <source>
        <strain evidence="1 2">NL-1719</strain>
    </source>
</reference>
<accession>A0ACD3AH00</accession>
<sequence length="518" mass="59041">MTSARTPLEYPHSPSSMSTSVQRIYTNNEVPVPVPKRRSQNAFIRPERKDKKTSDESKDIYTISYEGHHDETDNDTPADKTSFRRVRYRVEDEDNQRIRYLETINISRGLGRGETVPDTREETRRLVLDASGYSFSETLLGLVDGHEPRQVEFKDKRQMSEAQLLPGRPSNPHEYRPFTPSKRRSVQPRSHYPQIATRTPQQNLGIDLLALLDRSAKTNFRGRAPLDGESTFDTALTFKLDEDRPGRIERASRGLRILPLSNGHNISQSLSTRNETFKLPEQPTTSIQAPVTVRVASLLTSGLRIHSTDQLQYALKIEIYDHHEALPSPKTAIDVDVTLNITISYTAVQRTSRQPSNTVKYLNGDHKTQHDERLTTLRLTGCSFDDFEELGDWDIELEPEYEAKRSWISVKRRLVLDPTVSLRGVDGCSFDMHVDSLARRHVLQLRSIRALTSLFNCDALGNRDEEPAPNGFEEVVLKVSSVDEFVIGYPFHTARTESFDYIGFQHLAITMSITYPDV</sequence>
<dbReference type="EMBL" id="ML208461">
    <property type="protein sequence ID" value="TFK64796.1"/>
    <property type="molecule type" value="Genomic_DNA"/>
</dbReference>
<evidence type="ECO:0000313" key="1">
    <source>
        <dbReference type="EMBL" id="TFK64796.1"/>
    </source>
</evidence>
<name>A0ACD3AH00_9AGAR</name>
<evidence type="ECO:0000313" key="2">
    <source>
        <dbReference type="Proteomes" id="UP000308600"/>
    </source>
</evidence>
<proteinExistence type="predicted"/>
<dbReference type="Proteomes" id="UP000308600">
    <property type="component" value="Unassembled WGS sequence"/>
</dbReference>
<keyword evidence="2" id="KW-1185">Reference proteome</keyword>